<evidence type="ECO:0000256" key="10">
    <source>
        <dbReference type="ARBA" id="ARBA00022840"/>
    </source>
</evidence>
<evidence type="ECO:0000313" key="16">
    <source>
        <dbReference type="Proteomes" id="UP001176517"/>
    </source>
</evidence>
<dbReference type="PANTHER" id="PTHR17490:SF16">
    <property type="entry name" value="THREONYLCARBAMOYL-AMP SYNTHASE"/>
    <property type="match status" value="1"/>
</dbReference>
<protein>
    <recommendedName>
        <fullName evidence="4">Threonylcarbamoyl-AMP synthase</fullName>
        <ecNumber evidence="3">2.7.7.87</ecNumber>
    </recommendedName>
    <alternativeName>
        <fullName evidence="11">L-threonylcarbamoyladenylate synthase</fullName>
    </alternativeName>
</protein>
<keyword evidence="7" id="KW-0819">tRNA processing</keyword>
<evidence type="ECO:0000256" key="7">
    <source>
        <dbReference type="ARBA" id="ARBA00022694"/>
    </source>
</evidence>
<proteinExistence type="inferred from homology"/>
<reference evidence="15" key="1">
    <citation type="journal article" date="2023" name="PhytoFront">
        <title>Draft Genome Resources of Seven Strains of Tilletia horrida, Causal Agent of Kernel Smut of Rice.</title>
        <authorList>
            <person name="Khanal S."/>
            <person name="Antony Babu S."/>
            <person name="Zhou X.G."/>
        </authorList>
    </citation>
    <scope>NUCLEOTIDE SEQUENCE</scope>
    <source>
        <strain evidence="15">TX6</strain>
    </source>
</reference>
<keyword evidence="6" id="KW-0808">Transferase</keyword>
<evidence type="ECO:0000256" key="9">
    <source>
        <dbReference type="ARBA" id="ARBA00022741"/>
    </source>
</evidence>
<dbReference type="GO" id="GO:0006450">
    <property type="term" value="P:regulation of translational fidelity"/>
    <property type="evidence" value="ECO:0007669"/>
    <property type="project" value="TreeGrafter"/>
</dbReference>
<dbReference type="GO" id="GO:0061710">
    <property type="term" value="F:L-threonylcarbamoyladenylate synthase"/>
    <property type="evidence" value="ECO:0007669"/>
    <property type="project" value="UniProtKB-EC"/>
</dbReference>
<feature type="region of interest" description="Disordered" evidence="13">
    <location>
        <begin position="414"/>
        <end position="433"/>
    </location>
</feature>
<comment type="catalytic activity">
    <reaction evidence="12">
        <text>L-threonine + hydrogencarbonate + ATP = L-threonylcarbamoyladenylate + diphosphate + H2O</text>
        <dbReference type="Rhea" id="RHEA:36407"/>
        <dbReference type="ChEBI" id="CHEBI:15377"/>
        <dbReference type="ChEBI" id="CHEBI:17544"/>
        <dbReference type="ChEBI" id="CHEBI:30616"/>
        <dbReference type="ChEBI" id="CHEBI:33019"/>
        <dbReference type="ChEBI" id="CHEBI:57926"/>
        <dbReference type="ChEBI" id="CHEBI:73682"/>
        <dbReference type="EC" id="2.7.7.87"/>
    </reaction>
</comment>
<evidence type="ECO:0000256" key="8">
    <source>
        <dbReference type="ARBA" id="ARBA00022695"/>
    </source>
</evidence>
<organism evidence="15 16">
    <name type="scientific">Tilletia horrida</name>
    <dbReference type="NCBI Taxonomy" id="155126"/>
    <lineage>
        <taxon>Eukaryota</taxon>
        <taxon>Fungi</taxon>
        <taxon>Dikarya</taxon>
        <taxon>Basidiomycota</taxon>
        <taxon>Ustilaginomycotina</taxon>
        <taxon>Exobasidiomycetes</taxon>
        <taxon>Tilletiales</taxon>
        <taxon>Tilletiaceae</taxon>
        <taxon>Tilletia</taxon>
    </lineage>
</organism>
<feature type="compositionally biased region" description="Polar residues" evidence="13">
    <location>
        <begin position="131"/>
        <end position="153"/>
    </location>
</feature>
<feature type="compositionally biased region" description="Polar residues" evidence="13">
    <location>
        <begin position="415"/>
        <end position="424"/>
    </location>
</feature>
<dbReference type="InterPro" id="IPR006070">
    <property type="entry name" value="Sua5-like_dom"/>
</dbReference>
<evidence type="ECO:0000256" key="3">
    <source>
        <dbReference type="ARBA" id="ARBA00012584"/>
    </source>
</evidence>
<dbReference type="SUPFAM" id="SSF55821">
    <property type="entry name" value="YrdC/RibB"/>
    <property type="match status" value="1"/>
</dbReference>
<comment type="caution">
    <text evidence="15">The sequence shown here is derived from an EMBL/GenBank/DDBJ whole genome shotgun (WGS) entry which is preliminary data.</text>
</comment>
<evidence type="ECO:0000256" key="6">
    <source>
        <dbReference type="ARBA" id="ARBA00022679"/>
    </source>
</evidence>
<sequence>MAATLKRTLSSERTHLAEAGQSYFRTEILNTDWNNTNTIIFRQHSDPSSSSSRILPDIRSSLTDASLNICADHLRSGGLVAFPTETVYGLGANALNPDAIRKIYAAKRRPADNPLIVHVSDIAMLRDLLPSQGNSNKSQQDAPTSEPEGTNTAWLGHPVYQTLVRHFWPGALTLLFNVSATATEGNNTPARKFVPSEVTCGQPTLAVRMPSHPLARALIARTGLPLAAPSANASGRPSPTTAAHVYRDLGGQQDGANQSQSPTGRIQYILDGGPCTVGVESTVVDGVTAPGELRVLRPGGVTVEQLASCLRTHDLLLETSEPSNDASSKKGPVRLRVYGKDMARSTEAETNPTTPGMKYRHYSPTAPVALVITKRRDEPLEKVLQSKLPSAAPALSDQTGTSIVDLIRQQVEIASASSAPTTEDSTPSTSAPRTATVGLMSLSDSGLFEAACGTDKVASSKIQHWLDTESETPPMGPIIDLNSASKVKVRLQPFSIGTQARLDLAARRLFDGLRTLDEAGCDCILVEALADDGIGLAVMNRLAKAASQSFLVDHPRPAAI</sequence>
<dbReference type="Gene3D" id="3.40.50.11030">
    <property type="entry name" value="Threonylcarbamoyl-AMP synthase, C-terminal domain"/>
    <property type="match status" value="1"/>
</dbReference>
<keyword evidence="9" id="KW-0547">Nucleotide-binding</keyword>
<accession>A0AAN6GP30</accession>
<dbReference type="Proteomes" id="UP001176517">
    <property type="component" value="Unassembled WGS sequence"/>
</dbReference>
<comment type="subcellular location">
    <subcellularLocation>
        <location evidence="1">Cytoplasm</location>
    </subcellularLocation>
</comment>
<dbReference type="InterPro" id="IPR038385">
    <property type="entry name" value="Sua5/YwlC_C"/>
</dbReference>
<evidence type="ECO:0000256" key="13">
    <source>
        <dbReference type="SAM" id="MobiDB-lite"/>
    </source>
</evidence>
<feature type="region of interest" description="Disordered" evidence="13">
    <location>
        <begin position="130"/>
        <end position="153"/>
    </location>
</feature>
<keyword evidence="10" id="KW-0067">ATP-binding</keyword>
<dbReference type="Pfam" id="PF01300">
    <property type="entry name" value="Sua5_yciO_yrdC"/>
    <property type="match status" value="1"/>
</dbReference>
<dbReference type="EC" id="2.7.7.87" evidence="3"/>
<evidence type="ECO:0000256" key="1">
    <source>
        <dbReference type="ARBA" id="ARBA00004496"/>
    </source>
</evidence>
<dbReference type="GO" id="GO:0000049">
    <property type="term" value="F:tRNA binding"/>
    <property type="evidence" value="ECO:0007669"/>
    <property type="project" value="TreeGrafter"/>
</dbReference>
<keyword evidence="5" id="KW-0963">Cytoplasm</keyword>
<feature type="compositionally biased region" description="Basic and acidic residues" evidence="13">
    <location>
        <begin position="338"/>
        <end position="347"/>
    </location>
</feature>
<evidence type="ECO:0000259" key="14">
    <source>
        <dbReference type="PROSITE" id="PS51163"/>
    </source>
</evidence>
<gene>
    <name evidence="15" type="ORF">OC846_004005</name>
</gene>
<evidence type="ECO:0000256" key="4">
    <source>
        <dbReference type="ARBA" id="ARBA00015492"/>
    </source>
</evidence>
<dbReference type="InterPro" id="IPR050156">
    <property type="entry name" value="TC-AMP_synthase_SUA5"/>
</dbReference>
<dbReference type="Gene3D" id="3.90.870.10">
    <property type="entry name" value="DHBP synthase"/>
    <property type="match status" value="1"/>
</dbReference>
<feature type="region of interest" description="Disordered" evidence="13">
    <location>
        <begin position="320"/>
        <end position="361"/>
    </location>
</feature>
<feature type="domain" description="YrdC-like" evidence="14">
    <location>
        <begin position="64"/>
        <end position="301"/>
    </location>
</feature>
<dbReference type="PANTHER" id="PTHR17490">
    <property type="entry name" value="SUA5"/>
    <property type="match status" value="1"/>
</dbReference>
<keyword evidence="16" id="KW-1185">Reference proteome</keyword>
<dbReference type="InterPro" id="IPR017945">
    <property type="entry name" value="DHBP_synth_RibB-like_a/b_dom"/>
</dbReference>
<dbReference type="InterPro" id="IPR005145">
    <property type="entry name" value="Sua5_C"/>
</dbReference>
<dbReference type="GO" id="GO:0003725">
    <property type="term" value="F:double-stranded RNA binding"/>
    <property type="evidence" value="ECO:0007669"/>
    <property type="project" value="InterPro"/>
</dbReference>
<dbReference type="GO" id="GO:0008033">
    <property type="term" value="P:tRNA processing"/>
    <property type="evidence" value="ECO:0007669"/>
    <property type="project" value="UniProtKB-KW"/>
</dbReference>
<name>A0AAN6GP30_9BASI</name>
<evidence type="ECO:0000313" key="15">
    <source>
        <dbReference type="EMBL" id="KAK0549586.1"/>
    </source>
</evidence>
<dbReference type="EMBL" id="JAPDMZ010000109">
    <property type="protein sequence ID" value="KAK0549586.1"/>
    <property type="molecule type" value="Genomic_DNA"/>
</dbReference>
<dbReference type="AlphaFoldDB" id="A0AAN6GP30"/>
<evidence type="ECO:0000256" key="5">
    <source>
        <dbReference type="ARBA" id="ARBA00022490"/>
    </source>
</evidence>
<evidence type="ECO:0000256" key="12">
    <source>
        <dbReference type="ARBA" id="ARBA00048366"/>
    </source>
</evidence>
<dbReference type="GO" id="GO:0005737">
    <property type="term" value="C:cytoplasm"/>
    <property type="evidence" value="ECO:0007669"/>
    <property type="project" value="UniProtKB-SubCell"/>
</dbReference>
<evidence type="ECO:0000256" key="2">
    <source>
        <dbReference type="ARBA" id="ARBA00007663"/>
    </source>
</evidence>
<comment type="similarity">
    <text evidence="2">Belongs to the SUA5 family.</text>
</comment>
<dbReference type="Pfam" id="PF03481">
    <property type="entry name" value="Sua5_C"/>
    <property type="match status" value="1"/>
</dbReference>
<keyword evidence="8" id="KW-0548">Nucleotidyltransferase</keyword>
<dbReference type="GO" id="GO:0005524">
    <property type="term" value="F:ATP binding"/>
    <property type="evidence" value="ECO:0007669"/>
    <property type="project" value="UniProtKB-KW"/>
</dbReference>
<evidence type="ECO:0000256" key="11">
    <source>
        <dbReference type="ARBA" id="ARBA00029774"/>
    </source>
</evidence>
<dbReference type="PROSITE" id="PS51163">
    <property type="entry name" value="YRDC"/>
    <property type="match status" value="1"/>
</dbReference>